<dbReference type="InterPro" id="IPR053185">
    <property type="entry name" value="SET_domain_protein"/>
</dbReference>
<feature type="domain" description="SET" evidence="1">
    <location>
        <begin position="21"/>
        <end position="164"/>
    </location>
</feature>
<reference evidence="2" key="1">
    <citation type="submission" date="2020-04" db="EMBL/GenBank/DDBJ databases">
        <title>Draft genome resource of the tomato pathogen Pseudocercospora fuligena.</title>
        <authorList>
            <person name="Zaccaron A."/>
        </authorList>
    </citation>
    <scope>NUCLEOTIDE SEQUENCE</scope>
    <source>
        <strain evidence="2">PF001</strain>
    </source>
</reference>
<dbReference type="PANTHER" id="PTHR47332">
    <property type="entry name" value="SET DOMAIN-CONTAINING PROTEIN 5"/>
    <property type="match status" value="1"/>
</dbReference>
<keyword evidence="3" id="KW-1185">Reference proteome</keyword>
<organism evidence="2 3">
    <name type="scientific">Pseudocercospora fuligena</name>
    <dbReference type="NCBI Taxonomy" id="685502"/>
    <lineage>
        <taxon>Eukaryota</taxon>
        <taxon>Fungi</taxon>
        <taxon>Dikarya</taxon>
        <taxon>Ascomycota</taxon>
        <taxon>Pezizomycotina</taxon>
        <taxon>Dothideomycetes</taxon>
        <taxon>Dothideomycetidae</taxon>
        <taxon>Mycosphaerellales</taxon>
        <taxon>Mycosphaerellaceae</taxon>
        <taxon>Pseudocercospora</taxon>
    </lineage>
</organism>
<dbReference type="Proteomes" id="UP000660729">
    <property type="component" value="Unassembled WGS sequence"/>
</dbReference>
<sequence>MLLKDNVCFPLPFSKAYNMIEPYEVRAAAGKGEGVFATEALRCGDIIMYDVDKMVIEGHDADEEDVTRAFEALGASDKEKYMKLYPGHLKLDSTIHRIWRVNCFEVGGEECGIASCIRLKLAKINHSCVPNADWLEETSAGFPSIRLLALRDISKGEEILISYNDELTRAMDTSNRRSWLYRCFGFWCCCDACASVKSALHDTRRRIIFALAALKQQQSPPTYLNAYKFRSQISDSSACEHLMSRPDFYTTTAYDYLLATFLEAEDLVGFDAAAAWKSAAVKLYNQISPAENGIICLGQVKTFLVWLARAKQRKLDLLWSDHPTAEAFLEDEGAMLEDEVIQVAVDFLKRQRDRNTGAVTQRQEEHFAITFKVEADGISTCFPINEQECDKLLWKHRRDPSLKQEASRAFWKYVDQKGFRLTLT</sequence>
<dbReference type="SUPFAM" id="SSF82199">
    <property type="entry name" value="SET domain"/>
    <property type="match status" value="1"/>
</dbReference>
<dbReference type="Gene3D" id="2.170.270.10">
    <property type="entry name" value="SET domain"/>
    <property type="match status" value="1"/>
</dbReference>
<dbReference type="SMART" id="SM00317">
    <property type="entry name" value="SET"/>
    <property type="match status" value="1"/>
</dbReference>
<dbReference type="InterPro" id="IPR001214">
    <property type="entry name" value="SET_dom"/>
</dbReference>
<dbReference type="Pfam" id="PF00856">
    <property type="entry name" value="SET"/>
    <property type="match status" value="1"/>
</dbReference>
<gene>
    <name evidence="2" type="ORF">HII31_05409</name>
</gene>
<evidence type="ECO:0000313" key="2">
    <source>
        <dbReference type="EMBL" id="KAF7193183.1"/>
    </source>
</evidence>
<dbReference type="AlphaFoldDB" id="A0A8H6VI16"/>
<comment type="caution">
    <text evidence="2">The sequence shown here is derived from an EMBL/GenBank/DDBJ whole genome shotgun (WGS) entry which is preliminary data.</text>
</comment>
<dbReference type="OrthoDB" id="265717at2759"/>
<name>A0A8H6VI16_9PEZI</name>
<proteinExistence type="predicted"/>
<dbReference type="PROSITE" id="PS50280">
    <property type="entry name" value="SET"/>
    <property type="match status" value="1"/>
</dbReference>
<protein>
    <recommendedName>
        <fullName evidence="1">SET domain-containing protein</fullName>
    </recommendedName>
</protein>
<evidence type="ECO:0000313" key="3">
    <source>
        <dbReference type="Proteomes" id="UP000660729"/>
    </source>
</evidence>
<dbReference type="InterPro" id="IPR046341">
    <property type="entry name" value="SET_dom_sf"/>
</dbReference>
<dbReference type="EMBL" id="JABCIY010000091">
    <property type="protein sequence ID" value="KAF7193183.1"/>
    <property type="molecule type" value="Genomic_DNA"/>
</dbReference>
<dbReference type="CDD" id="cd20071">
    <property type="entry name" value="SET_SMYD"/>
    <property type="match status" value="1"/>
</dbReference>
<evidence type="ECO:0000259" key="1">
    <source>
        <dbReference type="PROSITE" id="PS50280"/>
    </source>
</evidence>
<accession>A0A8H6VI16</accession>
<dbReference type="PANTHER" id="PTHR47332:SF4">
    <property type="entry name" value="SET DOMAIN-CONTAINING PROTEIN 5"/>
    <property type="match status" value="1"/>
</dbReference>